<evidence type="ECO:0000313" key="14">
    <source>
        <dbReference type="Proteomes" id="UP000295252"/>
    </source>
</evidence>
<evidence type="ECO:0000256" key="3">
    <source>
        <dbReference type="ARBA" id="ARBA00022448"/>
    </source>
</evidence>
<sequence>MNMYGGHRDYSLYLFDLGATDPTLIESLALHPTRRHSFDENNKSRGSPPPKQHRHDGTSPLPLGMDWSPPPRIWEGRNSVWPHDFRTGWSYCVTVPSWTIIPKGRGLDPTVFYRVQVGIQSPEGSTTLRGILRRFSDFLKLYSDLKRAFPKKKLPPAPSKGLLRTKSKELIEERRCSLGDWIEKLLSDIDLSRSFPVAVFLELEAAARSSFYEANQSASDANSPATFFVPADQILNYSDGSLVTGSSFASDYGNDSSYEASELGTARHGMGIHHELGMGNASYEPEITSAAIASVEDGGFSVNNLRPSKKPIEGNEKGFHHNMTLIDKDTVTDHHMLKTGASQFIANNEDKMEPLSGTQNLSNARTLSGDSIESDTSSVVLERPDGSGAAQIDVLLTNSGHDVSIVLPTEEQNKMNRILNILKQRLNIARTDVEDLTARLSQELAVRQYLSTKVKDLETELETMKQTGEESLQQAIINERERVTQVQWDMEELRRKCIEMELKLKSEQEEKGLLETTKNSIVLDNDRLRQELDVAKEQVENLLKHHEESETKSKLDLKILAKEVKSLRNSQLELKQDLVRLANEKIEAERILQEERQRREHSNAANAKLLHECEVLRSRLEECSVNFLIEEEIKLSMDTSSPSEAIDILGTSDNRIGLLLAEAQLLAEDVENIVASASSSTAGRATRTRDDELRKMLTDVFIDNASLRTQINSILRYALDKSPDKSEKDAEETSSRESILSKFLER</sequence>
<organism evidence="13 14">
    <name type="scientific">Coffea canephora</name>
    <name type="common">Robusta coffee</name>
    <dbReference type="NCBI Taxonomy" id="49390"/>
    <lineage>
        <taxon>Eukaryota</taxon>
        <taxon>Viridiplantae</taxon>
        <taxon>Streptophyta</taxon>
        <taxon>Embryophyta</taxon>
        <taxon>Tracheophyta</taxon>
        <taxon>Spermatophyta</taxon>
        <taxon>Magnoliopsida</taxon>
        <taxon>eudicotyledons</taxon>
        <taxon>Gunneridae</taxon>
        <taxon>Pentapetalae</taxon>
        <taxon>asterids</taxon>
        <taxon>lamiids</taxon>
        <taxon>Gentianales</taxon>
        <taxon>Rubiaceae</taxon>
        <taxon>Ixoroideae</taxon>
        <taxon>Gardenieae complex</taxon>
        <taxon>Bertiereae - Coffeeae clade</taxon>
        <taxon>Coffeeae</taxon>
        <taxon>Coffea</taxon>
    </lineage>
</organism>
<evidence type="ECO:0000259" key="12">
    <source>
        <dbReference type="PROSITE" id="PS50195"/>
    </source>
</evidence>
<dbReference type="FunCoup" id="A0A068TPD1">
    <property type="interactions" value="805"/>
</dbReference>
<dbReference type="SUPFAM" id="SSF64268">
    <property type="entry name" value="PX domain"/>
    <property type="match status" value="1"/>
</dbReference>
<dbReference type="FunFam" id="3.30.1520.10:FF:000060">
    <property type="entry name" value="Phox (PX) domain-containing protein"/>
    <property type="match status" value="1"/>
</dbReference>
<dbReference type="GO" id="GO:0015031">
    <property type="term" value="P:protein transport"/>
    <property type="evidence" value="ECO:0007669"/>
    <property type="project" value="UniProtKB-KW"/>
</dbReference>
<evidence type="ECO:0000256" key="11">
    <source>
        <dbReference type="SAM" id="MobiDB-lite"/>
    </source>
</evidence>
<dbReference type="AlphaFoldDB" id="A0A068TPD1"/>
<keyword evidence="8" id="KW-0472">Membrane</keyword>
<evidence type="ECO:0000256" key="7">
    <source>
        <dbReference type="ARBA" id="ARBA00023054"/>
    </source>
</evidence>
<proteinExistence type="predicted"/>
<evidence type="ECO:0000313" key="13">
    <source>
        <dbReference type="EMBL" id="CDO98170.1"/>
    </source>
</evidence>
<dbReference type="STRING" id="49390.A0A068TPD1"/>
<dbReference type="InterPro" id="IPR044588">
    <property type="entry name" value="EREX-like"/>
</dbReference>
<feature type="domain" description="PX" evidence="12">
    <location>
        <begin position="91"/>
        <end position="208"/>
    </location>
</feature>
<dbReference type="EMBL" id="HG739086">
    <property type="protein sequence ID" value="CDO98170.1"/>
    <property type="molecule type" value="Genomic_DNA"/>
</dbReference>
<dbReference type="PANTHER" id="PTHR46856:SF3">
    <property type="entry name" value="PX DOMAIN-CONTAINING PROTEIN EREX"/>
    <property type="match status" value="1"/>
</dbReference>
<reference evidence="14" key="1">
    <citation type="journal article" date="2014" name="Science">
        <title>The coffee genome provides insight into the convergent evolution of caffeine biosynthesis.</title>
        <authorList>
            <person name="Denoeud F."/>
            <person name="Carretero-Paulet L."/>
            <person name="Dereeper A."/>
            <person name="Droc G."/>
            <person name="Guyot R."/>
            <person name="Pietrella M."/>
            <person name="Zheng C."/>
            <person name="Alberti A."/>
            <person name="Anthony F."/>
            <person name="Aprea G."/>
            <person name="Aury J.M."/>
            <person name="Bento P."/>
            <person name="Bernard M."/>
            <person name="Bocs S."/>
            <person name="Campa C."/>
            <person name="Cenci A."/>
            <person name="Combes M.C."/>
            <person name="Crouzillat D."/>
            <person name="Da Silva C."/>
            <person name="Daddiego L."/>
            <person name="De Bellis F."/>
            <person name="Dussert S."/>
            <person name="Garsmeur O."/>
            <person name="Gayraud T."/>
            <person name="Guignon V."/>
            <person name="Jahn K."/>
            <person name="Jamilloux V."/>
            <person name="Joet T."/>
            <person name="Labadie K."/>
            <person name="Lan T."/>
            <person name="Leclercq J."/>
            <person name="Lepelley M."/>
            <person name="Leroy T."/>
            <person name="Li L.T."/>
            <person name="Librado P."/>
            <person name="Lopez L."/>
            <person name="Munoz A."/>
            <person name="Noel B."/>
            <person name="Pallavicini A."/>
            <person name="Perrotta G."/>
            <person name="Poncet V."/>
            <person name="Pot D."/>
            <person name="Priyono X."/>
            <person name="Rigoreau M."/>
            <person name="Rouard M."/>
            <person name="Rozas J."/>
            <person name="Tranchant-Dubreuil C."/>
            <person name="VanBuren R."/>
            <person name="Zhang Q."/>
            <person name="Andrade A.C."/>
            <person name="Argout X."/>
            <person name="Bertrand B."/>
            <person name="de Kochko A."/>
            <person name="Graziosi G."/>
            <person name="Henry R.J."/>
            <person name="Jayarama X."/>
            <person name="Ming R."/>
            <person name="Nagai C."/>
            <person name="Rounsley S."/>
            <person name="Sankoff D."/>
            <person name="Giuliano G."/>
            <person name="Albert V.A."/>
            <person name="Wincker P."/>
            <person name="Lashermes P."/>
        </authorList>
    </citation>
    <scope>NUCLEOTIDE SEQUENCE [LARGE SCALE GENOMIC DNA]</scope>
    <source>
        <strain evidence="14">cv. DH200-94</strain>
    </source>
</reference>
<dbReference type="InParanoid" id="A0A068TPD1"/>
<evidence type="ECO:0000256" key="2">
    <source>
        <dbReference type="ARBA" id="ARBA00004514"/>
    </source>
</evidence>
<dbReference type="GO" id="GO:0010008">
    <property type="term" value="C:endosome membrane"/>
    <property type="evidence" value="ECO:0007669"/>
    <property type="project" value="UniProtKB-SubCell"/>
</dbReference>
<dbReference type="Proteomes" id="UP000295252">
    <property type="component" value="Chromosome VI"/>
</dbReference>
<comment type="subcellular location">
    <subcellularLocation>
        <location evidence="2">Cytoplasm</location>
        <location evidence="2">Cytosol</location>
    </subcellularLocation>
    <subcellularLocation>
        <location evidence="1">Endosome membrane</location>
        <topology evidence="1">Peripheral membrane protein</topology>
    </subcellularLocation>
</comment>
<name>A0A068TPD1_COFCA</name>
<keyword evidence="6" id="KW-0653">Protein transport</keyword>
<protein>
    <recommendedName>
        <fullName evidence="12">PX domain-containing protein</fullName>
    </recommendedName>
</protein>
<dbReference type="InterPro" id="IPR036871">
    <property type="entry name" value="PX_dom_sf"/>
</dbReference>
<dbReference type="OrthoDB" id="76516at2759"/>
<keyword evidence="4" id="KW-0963">Cytoplasm</keyword>
<feature type="region of interest" description="Disordered" evidence="11">
    <location>
        <begin position="721"/>
        <end position="746"/>
    </location>
</feature>
<feature type="region of interest" description="Disordered" evidence="11">
    <location>
        <begin position="31"/>
        <end position="65"/>
    </location>
</feature>
<dbReference type="InterPro" id="IPR001683">
    <property type="entry name" value="PX_dom"/>
</dbReference>
<keyword evidence="14" id="KW-1185">Reference proteome</keyword>
<dbReference type="GO" id="GO:0035091">
    <property type="term" value="F:phosphatidylinositol binding"/>
    <property type="evidence" value="ECO:0007669"/>
    <property type="project" value="InterPro"/>
</dbReference>
<dbReference type="PhylomeDB" id="A0A068TPD1"/>
<evidence type="ECO:0000256" key="4">
    <source>
        <dbReference type="ARBA" id="ARBA00022490"/>
    </source>
</evidence>
<feature type="coiled-coil region" evidence="10">
    <location>
        <begin position="419"/>
        <end position="598"/>
    </location>
</feature>
<evidence type="ECO:0000256" key="10">
    <source>
        <dbReference type="SAM" id="Coils"/>
    </source>
</evidence>
<keyword evidence="3" id="KW-0813">Transport</keyword>
<evidence type="ECO:0000256" key="6">
    <source>
        <dbReference type="ARBA" id="ARBA00022927"/>
    </source>
</evidence>
<comment type="function">
    <text evidence="9">Acts as an effector of RABF2A and RABF2B. Involved in vacuolar transport of storage proteins. Regulates membrane trafficking to protein storage vacuoles (PSVs). Binds specifically to phosphatidylinositol 3-monophosphate (PtdIns3P).</text>
</comment>
<feature type="compositionally biased region" description="Basic and acidic residues" evidence="11">
    <location>
        <begin position="721"/>
        <end position="735"/>
    </location>
</feature>
<evidence type="ECO:0000256" key="8">
    <source>
        <dbReference type="ARBA" id="ARBA00023136"/>
    </source>
</evidence>
<dbReference type="SMART" id="SM00312">
    <property type="entry name" value="PX"/>
    <property type="match status" value="1"/>
</dbReference>
<dbReference type="PROSITE" id="PS50195">
    <property type="entry name" value="PX"/>
    <property type="match status" value="1"/>
</dbReference>
<dbReference type="Pfam" id="PF00787">
    <property type="entry name" value="PX"/>
    <property type="match status" value="1"/>
</dbReference>
<evidence type="ECO:0000256" key="5">
    <source>
        <dbReference type="ARBA" id="ARBA00022753"/>
    </source>
</evidence>
<dbReference type="Gene3D" id="3.30.1520.10">
    <property type="entry name" value="Phox-like domain"/>
    <property type="match status" value="1"/>
</dbReference>
<dbReference type="GO" id="GO:0005829">
    <property type="term" value="C:cytosol"/>
    <property type="evidence" value="ECO:0007669"/>
    <property type="project" value="UniProtKB-SubCell"/>
</dbReference>
<accession>A0A068TPD1</accession>
<evidence type="ECO:0000256" key="1">
    <source>
        <dbReference type="ARBA" id="ARBA00004481"/>
    </source>
</evidence>
<keyword evidence="5" id="KW-0967">Endosome</keyword>
<gene>
    <name evidence="13" type="ORF">GSCOC_T00022176001</name>
</gene>
<keyword evidence="7 10" id="KW-0175">Coiled coil</keyword>
<dbReference type="PANTHER" id="PTHR46856">
    <property type="entry name" value="PX DOMAIN-CONTAINING PROTEIN EREL1-RELATED"/>
    <property type="match status" value="1"/>
</dbReference>
<dbReference type="Gramene" id="CDO98170">
    <property type="protein sequence ID" value="CDO98170"/>
    <property type="gene ID" value="GSCOC_T00022176001"/>
</dbReference>
<evidence type="ECO:0000256" key="9">
    <source>
        <dbReference type="ARBA" id="ARBA00055681"/>
    </source>
</evidence>
<dbReference type="OMA" id="LHECAIL"/>